<evidence type="ECO:0000256" key="2">
    <source>
        <dbReference type="ARBA" id="ARBA00023125"/>
    </source>
</evidence>
<comment type="caution">
    <text evidence="6">The sequence shown here is derived from an EMBL/GenBank/DDBJ whole genome shotgun (WGS) entry which is preliminary data.</text>
</comment>
<dbReference type="InterPro" id="IPR036390">
    <property type="entry name" value="WH_DNA-bd_sf"/>
</dbReference>
<feature type="domain" description="HTH asnC-type" evidence="4">
    <location>
        <begin position="16"/>
        <end position="79"/>
    </location>
</feature>
<accession>A0A1H2HAA9</accession>
<dbReference type="KEGG" id="pym:AK972_0333"/>
<protein>
    <submittedName>
        <fullName evidence="6">Lrp/AsnC family transcriptional regulator</fullName>
    </submittedName>
</protein>
<reference evidence="6 7" key="1">
    <citation type="submission" date="2020-04" db="EMBL/GenBank/DDBJ databases">
        <title>Molecular characterization of pseudomonads from Agaricus bisporus reveal novel blotch 2 pathogens in Western Europe.</title>
        <authorList>
            <person name="Taparia T."/>
            <person name="Krijger M."/>
            <person name="Haynes E."/>
            <person name="Elpinstone J.G."/>
            <person name="Noble R."/>
            <person name="Van Der Wolf J."/>
        </authorList>
    </citation>
    <scope>NUCLEOTIDE SEQUENCE [LARGE SCALE GENOMIC DNA]</scope>
    <source>
        <strain evidence="6 7">IPO3753</strain>
    </source>
</reference>
<dbReference type="InterPro" id="IPR019887">
    <property type="entry name" value="Tscrpt_reg_AsnC/Lrp_C"/>
</dbReference>
<dbReference type="Pfam" id="PF13404">
    <property type="entry name" value="HTH_AsnC-type"/>
    <property type="match status" value="1"/>
</dbReference>
<reference evidence="5 8" key="2">
    <citation type="journal article" date="2023" name="Microbiol. Resour. Announc.">
        <title>Whole-genome sequence of Pseudomonas yamanorum OLsAu1 isolated from the edible ectomycorrhizal mushroom Lactarius sp. section Deliciosi.</title>
        <authorList>
            <person name="Ramirez-Mendoza R."/>
            <person name="Angeles-Argaiz R.E."/>
            <person name="Hernandez-Oaxaca D."/>
            <person name="Aguirre-Beltran L."/>
            <person name="Almaraz-Suarez J."/>
            <person name="Perez-Moreno J."/>
        </authorList>
    </citation>
    <scope>NUCLEOTIDE SEQUENCE [LARGE SCALE GENOMIC DNA]</scope>
    <source>
        <strain evidence="5 8">OLsAu1</strain>
    </source>
</reference>
<dbReference type="RefSeq" id="WP_063026735.1">
    <property type="nucleotide sequence ID" value="NZ_CP012400.2"/>
</dbReference>
<dbReference type="AlphaFoldDB" id="A0A143GA60"/>
<evidence type="ECO:0000313" key="8">
    <source>
        <dbReference type="Proteomes" id="UP001224477"/>
    </source>
</evidence>
<keyword evidence="2" id="KW-0238">DNA-binding</keyword>
<dbReference type="PRINTS" id="PR00033">
    <property type="entry name" value="HTHASNC"/>
</dbReference>
<dbReference type="PANTHER" id="PTHR30154">
    <property type="entry name" value="LEUCINE-RESPONSIVE REGULATORY PROTEIN"/>
    <property type="match status" value="1"/>
</dbReference>
<dbReference type="EMBL" id="JACAQR010000008">
    <property type="protein sequence ID" value="NWD41223.1"/>
    <property type="molecule type" value="Genomic_DNA"/>
</dbReference>
<sequence>MPAPENTLPASHPPVLDEIDRQLIAALQINARESVAMLARQLGIARTTVTSRLARLEKTQVITGYGVRLSQRVVNGGLQAYVGITVQPRSGKEVLRRISAMAQVQQLCAVSGEFDYVAWLRTDSPEQLDQLLDQIGSVDGVEKTTTSIILSNKLDRGQPI</sequence>
<dbReference type="Proteomes" id="UP000546584">
    <property type="component" value="Unassembled WGS sequence"/>
</dbReference>
<evidence type="ECO:0000259" key="4">
    <source>
        <dbReference type="PROSITE" id="PS50956"/>
    </source>
</evidence>
<dbReference type="Pfam" id="PF01037">
    <property type="entry name" value="AsnC_trans_reg"/>
    <property type="match status" value="1"/>
</dbReference>
<dbReference type="InterPro" id="IPR036388">
    <property type="entry name" value="WH-like_DNA-bd_sf"/>
</dbReference>
<evidence type="ECO:0000256" key="1">
    <source>
        <dbReference type="ARBA" id="ARBA00023015"/>
    </source>
</evidence>
<evidence type="ECO:0000256" key="3">
    <source>
        <dbReference type="ARBA" id="ARBA00023163"/>
    </source>
</evidence>
<dbReference type="GeneID" id="93514391"/>
<dbReference type="SUPFAM" id="SSF46785">
    <property type="entry name" value="Winged helix' DNA-binding domain"/>
    <property type="match status" value="1"/>
</dbReference>
<dbReference type="PROSITE" id="PS50956">
    <property type="entry name" value="HTH_ASNC_2"/>
    <property type="match status" value="1"/>
</dbReference>
<dbReference type="GO" id="GO:0005829">
    <property type="term" value="C:cytosol"/>
    <property type="evidence" value="ECO:0007669"/>
    <property type="project" value="TreeGrafter"/>
</dbReference>
<dbReference type="OrthoDB" id="5476at2"/>
<accession>A0A143GA60</accession>
<gene>
    <name evidence="6" type="ORF">HX826_05055</name>
    <name evidence="5" type="ORF">RCO22_03340</name>
</gene>
<dbReference type="SUPFAM" id="SSF54909">
    <property type="entry name" value="Dimeric alpha+beta barrel"/>
    <property type="match status" value="1"/>
</dbReference>
<dbReference type="Proteomes" id="UP001224477">
    <property type="component" value="Unassembled WGS sequence"/>
</dbReference>
<keyword evidence="1" id="KW-0805">Transcription regulation</keyword>
<dbReference type="Gene3D" id="3.30.70.920">
    <property type="match status" value="1"/>
</dbReference>
<dbReference type="SMART" id="SM00344">
    <property type="entry name" value="HTH_ASNC"/>
    <property type="match status" value="1"/>
</dbReference>
<dbReference type="InterPro" id="IPR019888">
    <property type="entry name" value="Tscrpt_reg_AsnC-like"/>
</dbReference>
<organism evidence="6 7">
    <name type="scientific">Pseudomonas yamanorum</name>
    <dbReference type="NCBI Taxonomy" id="515393"/>
    <lineage>
        <taxon>Bacteria</taxon>
        <taxon>Pseudomonadati</taxon>
        <taxon>Pseudomonadota</taxon>
        <taxon>Gammaproteobacteria</taxon>
        <taxon>Pseudomonadales</taxon>
        <taxon>Pseudomonadaceae</taxon>
        <taxon>Pseudomonas</taxon>
    </lineage>
</organism>
<evidence type="ECO:0000313" key="7">
    <source>
        <dbReference type="Proteomes" id="UP000546584"/>
    </source>
</evidence>
<dbReference type="GO" id="GO:0043565">
    <property type="term" value="F:sequence-specific DNA binding"/>
    <property type="evidence" value="ECO:0007669"/>
    <property type="project" value="InterPro"/>
</dbReference>
<dbReference type="GO" id="GO:0043200">
    <property type="term" value="P:response to amino acid"/>
    <property type="evidence" value="ECO:0007669"/>
    <property type="project" value="TreeGrafter"/>
</dbReference>
<dbReference type="PANTHER" id="PTHR30154:SF53">
    <property type="entry name" value="HTH-TYPE TRANSCRIPTIONAL REGULATOR LRPC"/>
    <property type="match status" value="1"/>
</dbReference>
<dbReference type="Gene3D" id="1.10.10.10">
    <property type="entry name" value="Winged helix-like DNA-binding domain superfamily/Winged helix DNA-binding domain"/>
    <property type="match status" value="1"/>
</dbReference>
<keyword evidence="3" id="KW-0804">Transcription</keyword>
<dbReference type="InterPro" id="IPR000485">
    <property type="entry name" value="AsnC-type_HTH_dom"/>
</dbReference>
<name>A0A143GA60_9PSED</name>
<proteinExistence type="predicted"/>
<dbReference type="InterPro" id="IPR011008">
    <property type="entry name" value="Dimeric_a/b-barrel"/>
</dbReference>
<evidence type="ECO:0000313" key="5">
    <source>
        <dbReference type="EMBL" id="MDR0187959.1"/>
    </source>
</evidence>
<evidence type="ECO:0000313" key="6">
    <source>
        <dbReference type="EMBL" id="NWD41223.1"/>
    </source>
</evidence>
<dbReference type="EMBL" id="JAVGXC010000001">
    <property type="protein sequence ID" value="MDR0187959.1"/>
    <property type="molecule type" value="Genomic_DNA"/>
</dbReference>
<keyword evidence="8" id="KW-1185">Reference proteome</keyword>